<evidence type="ECO:0000313" key="14">
    <source>
        <dbReference type="EnsemblMetazoa" id="HelroP69024"/>
    </source>
</evidence>
<dbReference type="InterPro" id="IPR051066">
    <property type="entry name" value="Trans_reg/Corepressor"/>
</dbReference>
<dbReference type="Gene3D" id="1.10.10.60">
    <property type="entry name" value="Homeodomain-like"/>
    <property type="match status" value="1"/>
</dbReference>
<keyword evidence="2" id="KW-0678">Repressor</keyword>
<feature type="transmembrane region" description="Helical" evidence="10">
    <location>
        <begin position="378"/>
        <end position="400"/>
    </location>
</feature>
<reference evidence="15" key="1">
    <citation type="submission" date="2012-12" db="EMBL/GenBank/DDBJ databases">
        <authorList>
            <person name="Hellsten U."/>
            <person name="Grimwood J."/>
            <person name="Chapman J.A."/>
            <person name="Shapiro H."/>
            <person name="Aerts A."/>
            <person name="Otillar R.P."/>
            <person name="Terry A.Y."/>
            <person name="Boore J.L."/>
            <person name="Simakov O."/>
            <person name="Marletaz F."/>
            <person name="Cho S.-J."/>
            <person name="Edsinger-Gonzales E."/>
            <person name="Havlak P."/>
            <person name="Kuo D.-H."/>
            <person name="Larsson T."/>
            <person name="Lv J."/>
            <person name="Arendt D."/>
            <person name="Savage R."/>
            <person name="Osoegawa K."/>
            <person name="de Jong P."/>
            <person name="Lindberg D.R."/>
            <person name="Seaver E.C."/>
            <person name="Weisblat D.A."/>
            <person name="Putnam N.H."/>
            <person name="Grigoriev I.V."/>
            <person name="Rokhsar D.S."/>
        </authorList>
    </citation>
    <scope>NUCLEOTIDE SEQUENCE</scope>
</reference>
<evidence type="ECO:0000259" key="12">
    <source>
        <dbReference type="PROSITE" id="PS51293"/>
    </source>
</evidence>
<keyword evidence="10" id="KW-1133">Transmembrane helix</keyword>
<dbReference type="CTD" id="20214284"/>
<evidence type="ECO:0000313" key="13">
    <source>
        <dbReference type="EMBL" id="ESN94180.1"/>
    </source>
</evidence>
<dbReference type="Gene3D" id="1.20.58.1880">
    <property type="match status" value="1"/>
</dbReference>
<proteinExistence type="inferred from homology"/>
<evidence type="ECO:0000256" key="5">
    <source>
        <dbReference type="ARBA" id="ARBA00023054"/>
    </source>
</evidence>
<dbReference type="Pfam" id="PF20878">
    <property type="entry name" value="REST_helical"/>
    <property type="match status" value="1"/>
</dbReference>
<dbReference type="STRING" id="6412.T1FZN6"/>
<evidence type="ECO:0000256" key="9">
    <source>
        <dbReference type="SAM" id="MobiDB-lite"/>
    </source>
</evidence>
<dbReference type="FunFam" id="1.10.10.60:FF:000033">
    <property type="entry name" value="REST corepressor 3"/>
    <property type="match status" value="1"/>
</dbReference>
<dbReference type="Gene3D" id="4.10.1240.50">
    <property type="match status" value="1"/>
</dbReference>
<organism evidence="14 15">
    <name type="scientific">Helobdella robusta</name>
    <name type="common">Californian leech</name>
    <dbReference type="NCBI Taxonomy" id="6412"/>
    <lineage>
        <taxon>Eukaryota</taxon>
        <taxon>Metazoa</taxon>
        <taxon>Spiralia</taxon>
        <taxon>Lophotrochozoa</taxon>
        <taxon>Annelida</taxon>
        <taxon>Clitellata</taxon>
        <taxon>Hirudinea</taxon>
        <taxon>Rhynchobdellida</taxon>
        <taxon>Glossiphoniidae</taxon>
        <taxon>Helobdella</taxon>
    </lineage>
</organism>
<evidence type="ECO:0000256" key="4">
    <source>
        <dbReference type="ARBA" id="ARBA00023015"/>
    </source>
</evidence>
<comment type="subcellular location">
    <subcellularLocation>
        <location evidence="1">Nucleus</location>
    </subcellularLocation>
</comment>
<keyword evidence="5" id="KW-0175">Coiled coil</keyword>
<feature type="compositionally biased region" description="Low complexity" evidence="9">
    <location>
        <begin position="196"/>
        <end position="213"/>
    </location>
</feature>
<keyword evidence="10" id="KW-0472">Membrane</keyword>
<dbReference type="AlphaFoldDB" id="T1FZN6"/>
<evidence type="ECO:0000256" key="3">
    <source>
        <dbReference type="ARBA" id="ARBA00022737"/>
    </source>
</evidence>
<evidence type="ECO:0000256" key="7">
    <source>
        <dbReference type="ARBA" id="ARBA00023242"/>
    </source>
</evidence>
<comment type="similarity">
    <text evidence="8">Belongs to the CoREST family.</text>
</comment>
<dbReference type="InterPro" id="IPR000949">
    <property type="entry name" value="ELM2_dom"/>
</dbReference>
<keyword evidence="15" id="KW-1185">Reference proteome</keyword>
<dbReference type="CDD" id="cd00167">
    <property type="entry name" value="SANT"/>
    <property type="match status" value="1"/>
</dbReference>
<dbReference type="InterPro" id="IPR001005">
    <property type="entry name" value="SANT/Myb"/>
</dbReference>
<name>T1FZN6_HELRO</name>
<dbReference type="InParanoid" id="T1FZN6"/>
<dbReference type="PANTHER" id="PTHR16089:SF28">
    <property type="entry name" value="REST COREPRESSOR"/>
    <property type="match status" value="1"/>
</dbReference>
<dbReference type="InterPro" id="IPR049048">
    <property type="entry name" value="REST_helical"/>
</dbReference>
<feature type="domain" description="SANT" evidence="12">
    <location>
        <begin position="107"/>
        <end position="158"/>
    </location>
</feature>
<dbReference type="SUPFAM" id="SSF46689">
    <property type="entry name" value="Homeodomain-like"/>
    <property type="match status" value="2"/>
</dbReference>
<dbReference type="PANTHER" id="PTHR16089">
    <property type="entry name" value="REST COREPRESSOR COREST PROTEIN-RELATED"/>
    <property type="match status" value="1"/>
</dbReference>
<dbReference type="GO" id="GO:0003714">
    <property type="term" value="F:transcription corepressor activity"/>
    <property type="evidence" value="ECO:0000318"/>
    <property type="project" value="GO_Central"/>
</dbReference>
<dbReference type="GO" id="GO:0045892">
    <property type="term" value="P:negative regulation of DNA-templated transcription"/>
    <property type="evidence" value="ECO:0000318"/>
    <property type="project" value="GO_Central"/>
</dbReference>
<gene>
    <name evidence="14" type="primary">20214284</name>
    <name evidence="13" type="ORF">HELRODRAFT_69024</name>
</gene>
<dbReference type="InterPro" id="IPR009057">
    <property type="entry name" value="Homeodomain-like_sf"/>
</dbReference>
<dbReference type="KEGG" id="hro:HELRODRAFT_69024"/>
<feature type="domain" description="SANT" evidence="12">
    <location>
        <begin position="302"/>
        <end position="353"/>
    </location>
</feature>
<dbReference type="InterPro" id="IPR017884">
    <property type="entry name" value="SANT_dom"/>
</dbReference>
<keyword evidence="4" id="KW-0805">Transcription regulation</keyword>
<evidence type="ECO:0008006" key="16">
    <source>
        <dbReference type="Google" id="ProtNLM"/>
    </source>
</evidence>
<dbReference type="PROSITE" id="PS51293">
    <property type="entry name" value="SANT"/>
    <property type="match status" value="2"/>
</dbReference>
<keyword evidence="7" id="KW-0539">Nucleus</keyword>
<dbReference type="OrthoDB" id="10064338at2759"/>
<dbReference type="PROSITE" id="PS51156">
    <property type="entry name" value="ELM2"/>
    <property type="match status" value="1"/>
</dbReference>
<feature type="region of interest" description="Disordered" evidence="9">
    <location>
        <begin position="188"/>
        <end position="219"/>
    </location>
</feature>
<dbReference type="EMBL" id="AMQM01001503">
    <property type="status" value="NOT_ANNOTATED_CDS"/>
    <property type="molecule type" value="Genomic_DNA"/>
</dbReference>
<dbReference type="EMBL" id="KB097571">
    <property type="protein sequence ID" value="ESN94180.1"/>
    <property type="molecule type" value="Genomic_DNA"/>
</dbReference>
<accession>T1FZN6</accession>
<dbReference type="GeneID" id="20214284"/>
<dbReference type="GO" id="GO:0005667">
    <property type="term" value="C:transcription regulator complex"/>
    <property type="evidence" value="ECO:0000318"/>
    <property type="project" value="GO_Central"/>
</dbReference>
<evidence type="ECO:0000256" key="10">
    <source>
        <dbReference type="SAM" id="Phobius"/>
    </source>
</evidence>
<dbReference type="eggNOG" id="KOG1194">
    <property type="taxonomic scope" value="Eukaryota"/>
</dbReference>
<evidence type="ECO:0000256" key="2">
    <source>
        <dbReference type="ARBA" id="ARBA00022491"/>
    </source>
</evidence>
<dbReference type="FunFam" id="1.20.58.1880:FF:000001">
    <property type="entry name" value="REST corepressor 1"/>
    <property type="match status" value="1"/>
</dbReference>
<dbReference type="GO" id="GO:0000118">
    <property type="term" value="C:histone deacetylase complex"/>
    <property type="evidence" value="ECO:0000318"/>
    <property type="project" value="GO_Central"/>
</dbReference>
<evidence type="ECO:0000313" key="15">
    <source>
        <dbReference type="Proteomes" id="UP000015101"/>
    </source>
</evidence>
<evidence type="ECO:0000256" key="6">
    <source>
        <dbReference type="ARBA" id="ARBA00023163"/>
    </source>
</evidence>
<dbReference type="RefSeq" id="XP_009027245.1">
    <property type="nucleotide sequence ID" value="XM_009028997.1"/>
</dbReference>
<keyword evidence="10" id="KW-0812">Transmembrane</keyword>
<dbReference type="Pfam" id="PF00249">
    <property type="entry name" value="Myb_DNA-binding"/>
    <property type="match status" value="2"/>
</dbReference>
<reference evidence="13 15" key="2">
    <citation type="journal article" date="2013" name="Nature">
        <title>Insights into bilaterian evolution from three spiralian genomes.</title>
        <authorList>
            <person name="Simakov O."/>
            <person name="Marletaz F."/>
            <person name="Cho S.J."/>
            <person name="Edsinger-Gonzales E."/>
            <person name="Havlak P."/>
            <person name="Hellsten U."/>
            <person name="Kuo D.H."/>
            <person name="Larsson T."/>
            <person name="Lv J."/>
            <person name="Arendt D."/>
            <person name="Savage R."/>
            <person name="Osoegawa K."/>
            <person name="de Jong P."/>
            <person name="Grimwood J."/>
            <person name="Chapman J.A."/>
            <person name="Shapiro H."/>
            <person name="Aerts A."/>
            <person name="Otillar R.P."/>
            <person name="Terry A.Y."/>
            <person name="Boore J.L."/>
            <person name="Grigoriev I.V."/>
            <person name="Lindberg D.R."/>
            <person name="Seaver E.C."/>
            <person name="Weisblat D.A."/>
            <person name="Putnam N.H."/>
            <person name="Rokhsar D.S."/>
        </authorList>
    </citation>
    <scope>NUCLEOTIDE SEQUENCE</scope>
</reference>
<sequence>MNKTKQCIAKKHFLFPDNGMRVGSEYQAVIPEFLPSWFLASSKPETKHEAMLVWSPNYDHFADAQIEEYTNEAKEKHGYNAEQALGMLFWHKHNIEKALKDLSNFTPFPEDWSPEDKVLFEQAFSFHGKTFHKIKSMLPDKTVGSLVKYYYSWKKSRLRMSLIDKQVHKVNNKRTYRLASWLDDSKSAATNATSTGNKQQAANNSNNNTNTGKAGFGSRKILHDPHLRNKRRPPRGIHLNEAALELIALGPPNQADLVLRKLDVEFVNLRKQVQRNKQFISALKEKTKGGLANYRLSESSTKPVGKWTNEELLLAVQGVRKYGKNFKAIAEVIGNKSETLVRSFFINYRRRYNLDDVLAEYEREKTKMEGAVKRVDEVGAWCVCVITIVVFHFVSMLHCYHLASQTLPSICVNGAADICNADTLLMLLPL</sequence>
<dbReference type="Pfam" id="PF01448">
    <property type="entry name" value="ELM2"/>
    <property type="match status" value="1"/>
</dbReference>
<dbReference type="GO" id="GO:0006357">
    <property type="term" value="P:regulation of transcription by RNA polymerase II"/>
    <property type="evidence" value="ECO:0000318"/>
    <property type="project" value="GO_Central"/>
</dbReference>
<keyword evidence="6" id="KW-0804">Transcription</keyword>
<evidence type="ECO:0000259" key="11">
    <source>
        <dbReference type="PROSITE" id="PS51156"/>
    </source>
</evidence>
<feature type="domain" description="ELM2" evidence="11">
    <location>
        <begin position="18"/>
        <end position="106"/>
    </location>
</feature>
<dbReference type="EnsemblMetazoa" id="HelroT69024">
    <property type="protein sequence ID" value="HelroP69024"/>
    <property type="gene ID" value="HelroG69024"/>
</dbReference>
<keyword evidence="3" id="KW-0677">Repeat</keyword>
<reference evidence="14" key="3">
    <citation type="submission" date="2015-06" db="UniProtKB">
        <authorList>
            <consortium name="EnsemblMetazoa"/>
        </authorList>
    </citation>
    <scope>IDENTIFICATION</scope>
</reference>
<dbReference type="SMART" id="SM01189">
    <property type="entry name" value="ELM2"/>
    <property type="match status" value="1"/>
</dbReference>
<dbReference type="HOGENOM" id="CLU_026741_0_1_1"/>
<dbReference type="SMART" id="SM00717">
    <property type="entry name" value="SANT"/>
    <property type="match status" value="2"/>
</dbReference>
<dbReference type="OMA" id="XSNQKIN"/>
<protein>
    <recommendedName>
        <fullName evidence="16">REST corepressor 3</fullName>
    </recommendedName>
</protein>
<evidence type="ECO:0000256" key="8">
    <source>
        <dbReference type="ARBA" id="ARBA00038011"/>
    </source>
</evidence>
<dbReference type="Proteomes" id="UP000015101">
    <property type="component" value="Unassembled WGS sequence"/>
</dbReference>
<dbReference type="FunFam" id="4.10.1240.50:FF:000002">
    <property type="entry name" value="REST corepressor isoform X1"/>
    <property type="match status" value="1"/>
</dbReference>
<evidence type="ECO:0000256" key="1">
    <source>
        <dbReference type="ARBA" id="ARBA00004123"/>
    </source>
</evidence>